<gene>
    <name evidence="10" type="ORF">TSUD_43350</name>
</gene>
<dbReference type="AlphaFoldDB" id="A0A2Z6NZZ7"/>
<dbReference type="Pfam" id="PF00560">
    <property type="entry name" value="LRR_1"/>
    <property type="match status" value="1"/>
</dbReference>
<dbReference type="FunFam" id="3.80.10.10:FF:000111">
    <property type="entry name" value="LRR receptor-like serine/threonine-protein kinase ERECTA"/>
    <property type="match status" value="1"/>
</dbReference>
<dbReference type="GO" id="GO:0016020">
    <property type="term" value="C:membrane"/>
    <property type="evidence" value="ECO:0007669"/>
    <property type="project" value="UniProtKB-SubCell"/>
</dbReference>
<dbReference type="EMBL" id="DF974620">
    <property type="protein sequence ID" value="GAU49748.1"/>
    <property type="molecule type" value="Genomic_DNA"/>
</dbReference>
<evidence type="ECO:0000256" key="4">
    <source>
        <dbReference type="ARBA" id="ARBA00022692"/>
    </source>
</evidence>
<keyword evidence="8" id="KW-0325">Glycoprotein</keyword>
<dbReference type="PRINTS" id="PR00019">
    <property type="entry name" value="LEURICHRPT"/>
</dbReference>
<dbReference type="Pfam" id="PF13855">
    <property type="entry name" value="LRR_8"/>
    <property type="match status" value="1"/>
</dbReference>
<comment type="subcellular location">
    <subcellularLocation>
        <location evidence="1">Membrane</location>
        <topology evidence="1">Single-pass membrane protein</topology>
    </subcellularLocation>
</comment>
<protein>
    <submittedName>
        <fullName evidence="10">Uncharacterized protein</fullName>
    </submittedName>
</protein>
<keyword evidence="5" id="KW-0677">Repeat</keyword>
<proteinExistence type="inferred from homology"/>
<keyword evidence="3" id="KW-0433">Leucine-rich repeat</keyword>
<dbReference type="InterPro" id="IPR032675">
    <property type="entry name" value="LRR_dom_sf"/>
</dbReference>
<dbReference type="PANTHER" id="PTHR48065:SF18">
    <property type="entry name" value="LRR RECEPTOR-LIKE KINASE FAMILY PROTEIN"/>
    <property type="match status" value="1"/>
</dbReference>
<keyword evidence="7 9" id="KW-0472">Membrane</keyword>
<keyword evidence="4 9" id="KW-0812">Transmembrane</keyword>
<evidence type="ECO:0000256" key="3">
    <source>
        <dbReference type="ARBA" id="ARBA00022614"/>
    </source>
</evidence>
<evidence type="ECO:0000256" key="8">
    <source>
        <dbReference type="ARBA" id="ARBA00023180"/>
    </source>
</evidence>
<organism evidence="10 11">
    <name type="scientific">Trifolium subterraneum</name>
    <name type="common">Subterranean clover</name>
    <dbReference type="NCBI Taxonomy" id="3900"/>
    <lineage>
        <taxon>Eukaryota</taxon>
        <taxon>Viridiplantae</taxon>
        <taxon>Streptophyta</taxon>
        <taxon>Embryophyta</taxon>
        <taxon>Tracheophyta</taxon>
        <taxon>Spermatophyta</taxon>
        <taxon>Magnoliopsida</taxon>
        <taxon>eudicotyledons</taxon>
        <taxon>Gunneridae</taxon>
        <taxon>Pentapetalae</taxon>
        <taxon>rosids</taxon>
        <taxon>fabids</taxon>
        <taxon>Fabales</taxon>
        <taxon>Fabaceae</taxon>
        <taxon>Papilionoideae</taxon>
        <taxon>50 kb inversion clade</taxon>
        <taxon>NPAAA clade</taxon>
        <taxon>Hologalegina</taxon>
        <taxon>IRL clade</taxon>
        <taxon>Trifolieae</taxon>
        <taxon>Trifolium</taxon>
    </lineage>
</organism>
<evidence type="ECO:0000313" key="11">
    <source>
        <dbReference type="Proteomes" id="UP000242715"/>
    </source>
</evidence>
<evidence type="ECO:0000256" key="7">
    <source>
        <dbReference type="ARBA" id="ARBA00023136"/>
    </source>
</evidence>
<evidence type="ECO:0000256" key="2">
    <source>
        <dbReference type="ARBA" id="ARBA00009592"/>
    </source>
</evidence>
<dbReference type="Proteomes" id="UP000242715">
    <property type="component" value="Unassembled WGS sequence"/>
</dbReference>
<dbReference type="Gene3D" id="3.80.10.10">
    <property type="entry name" value="Ribonuclease Inhibitor"/>
    <property type="match status" value="1"/>
</dbReference>
<dbReference type="SUPFAM" id="SSF52058">
    <property type="entry name" value="L domain-like"/>
    <property type="match status" value="1"/>
</dbReference>
<evidence type="ECO:0000313" key="10">
    <source>
        <dbReference type="EMBL" id="GAU49748.1"/>
    </source>
</evidence>
<dbReference type="PANTHER" id="PTHR48065">
    <property type="entry name" value="OS10G0469600 PROTEIN"/>
    <property type="match status" value="1"/>
</dbReference>
<evidence type="ECO:0000256" key="9">
    <source>
        <dbReference type="SAM" id="Phobius"/>
    </source>
</evidence>
<keyword evidence="11" id="KW-1185">Reference proteome</keyword>
<evidence type="ECO:0000256" key="1">
    <source>
        <dbReference type="ARBA" id="ARBA00004167"/>
    </source>
</evidence>
<reference evidence="11" key="1">
    <citation type="journal article" date="2017" name="Front. Plant Sci.">
        <title>Climate Clever Clovers: New Paradigm to Reduce the Environmental Footprint of Ruminants by Breeding Low Methanogenic Forages Utilizing Haplotype Variation.</title>
        <authorList>
            <person name="Kaur P."/>
            <person name="Appels R."/>
            <person name="Bayer P.E."/>
            <person name="Keeble-Gagnere G."/>
            <person name="Wang J."/>
            <person name="Hirakawa H."/>
            <person name="Shirasawa K."/>
            <person name="Vercoe P."/>
            <person name="Stefanova K."/>
            <person name="Durmic Z."/>
            <person name="Nichols P."/>
            <person name="Revell C."/>
            <person name="Isobe S.N."/>
            <person name="Edwards D."/>
            <person name="Erskine W."/>
        </authorList>
    </citation>
    <scope>NUCLEOTIDE SEQUENCE [LARGE SCALE GENOMIC DNA]</scope>
    <source>
        <strain evidence="11">cv. Daliak</strain>
    </source>
</reference>
<comment type="similarity">
    <text evidence="2">Belongs to the RLP family.</text>
</comment>
<name>A0A2Z6NZZ7_TRISU</name>
<dbReference type="InterPro" id="IPR001611">
    <property type="entry name" value="Leu-rich_rpt"/>
</dbReference>
<accession>A0A2Z6NZZ7</accession>
<dbReference type="OrthoDB" id="1431053at2759"/>
<sequence>MSITNNSITGKIPNLELNFTNYPPIIDLSSNHLEGGIPACVKNFTSMTQDTMSLTTIADHLYIINFTDGGFYSALYRFDISLVWKGIDQRFIGADRLLKSIDLSSNHLTGEIPTEMEYLFGLISLNLSRNNLSGEIISNIGNFKSLEFLDLSRNRLSGKIPSSLTHIDRLTMLDLSNNQLYGKIPIGTQLQTFNASCFERNSNLCGKPLDIECPREEPTKHQVPTNDEGDDNSIFLESSYMSMGLGFFTSFIGFVGSILLLPSWRESYSKFLNAFNIENLQVVEAMINVSG</sequence>
<feature type="transmembrane region" description="Helical" evidence="9">
    <location>
        <begin position="240"/>
        <end position="261"/>
    </location>
</feature>
<evidence type="ECO:0000256" key="6">
    <source>
        <dbReference type="ARBA" id="ARBA00022989"/>
    </source>
</evidence>
<keyword evidence="6 9" id="KW-1133">Transmembrane helix</keyword>
<evidence type="ECO:0000256" key="5">
    <source>
        <dbReference type="ARBA" id="ARBA00022737"/>
    </source>
</evidence>